<dbReference type="RefSeq" id="WP_046558868.1">
    <property type="nucleotide sequence ID" value="NZ_LAHO01000018.1"/>
</dbReference>
<evidence type="ECO:0000313" key="1">
    <source>
        <dbReference type="EMBL" id="KKO44278.1"/>
    </source>
</evidence>
<dbReference type="STRING" id="336831.WG68_16715"/>
<evidence type="ECO:0000313" key="2">
    <source>
        <dbReference type="Proteomes" id="UP000034228"/>
    </source>
</evidence>
<dbReference type="Pfam" id="PF10972">
    <property type="entry name" value="CsiV"/>
    <property type="match status" value="1"/>
</dbReference>
<name>A0A0M2V547_9GAMM</name>
<dbReference type="OrthoDB" id="5566524at2"/>
<dbReference type="EMBL" id="LAHO01000018">
    <property type="protein sequence ID" value="KKO44278.1"/>
    <property type="molecule type" value="Genomic_DNA"/>
</dbReference>
<reference evidence="1 2" key="1">
    <citation type="submission" date="2015-03" db="EMBL/GenBank/DDBJ databases">
        <title>Draft genome sequences of two protease-producing strains of Arsukibacterium isolated from two cold and alkaline environments.</title>
        <authorList>
            <person name="Lylloff J.E."/>
            <person name="Skov L.B."/>
            <person name="Jepsen M."/>
            <person name="Hallin P.F."/>
            <person name="Sorensen S.J."/>
            <person name="Stougaard P."/>
            <person name="Glaring M.A."/>
        </authorList>
    </citation>
    <scope>NUCLEOTIDE SEQUENCE [LARGE SCALE GENOMIC DNA]</scope>
    <source>
        <strain evidence="1 2">GCM72</strain>
    </source>
</reference>
<comment type="caution">
    <text evidence="1">The sequence shown here is derived from an EMBL/GenBank/DDBJ whole genome shotgun (WGS) entry which is preliminary data.</text>
</comment>
<gene>
    <name evidence="1" type="ORF">WG68_16715</name>
</gene>
<dbReference type="Proteomes" id="UP000034228">
    <property type="component" value="Unassembled WGS sequence"/>
</dbReference>
<dbReference type="AlphaFoldDB" id="A0A0M2V547"/>
<dbReference type="InterPro" id="IPR021241">
    <property type="entry name" value="CsiV"/>
</dbReference>
<sequence length="366" mass="41261">MKLSVISGVLGALALTFGGDANANRSVAERWFEVELIIFSQAGSSELKEQFNHAVKPIRLGNSFDLVSARYRPDIRPLLQDFSPCPVPAAEPESLLPPALRNWQQWQPPFYPLFCISEAQPAAWQQHQLYPQRQLNTRLPMPSRLPVQLAANSDHHQNTPYLAADSAFALTDLATKINRLPRQQVLLHTVWRQAAVTERQAIPSRWFAGENYSAVVDYWGQRLDKAATDAADDALSHAFYAEQQDDLFYAIDTLLDQLNAAGRLENFTADEQHVSQISDSISNVPDEVWQLDGLFKLHLDHYLFVNTEFNLRRPAAGSIDSVNVKQSRRVISGEVHYLDHPQLGMVLQIRRYQPPETAPEMVAASE</sequence>
<keyword evidence="2" id="KW-1185">Reference proteome</keyword>
<accession>A0A0M2V547</accession>
<protein>
    <submittedName>
        <fullName evidence="1">Uncharacterized protein</fullName>
    </submittedName>
</protein>
<dbReference type="PATRIC" id="fig|336831.14.peg.2126"/>
<proteinExistence type="predicted"/>
<organism evidence="1 2">
    <name type="scientific">Arsukibacterium ikkense</name>
    <dbReference type="NCBI Taxonomy" id="336831"/>
    <lineage>
        <taxon>Bacteria</taxon>
        <taxon>Pseudomonadati</taxon>
        <taxon>Pseudomonadota</taxon>
        <taxon>Gammaproteobacteria</taxon>
        <taxon>Chromatiales</taxon>
        <taxon>Chromatiaceae</taxon>
        <taxon>Arsukibacterium</taxon>
    </lineage>
</organism>